<evidence type="ECO:0000313" key="9">
    <source>
        <dbReference type="EMBL" id="NJP46809.1"/>
    </source>
</evidence>
<dbReference type="EMBL" id="JAATEJ010000024">
    <property type="protein sequence ID" value="NJP46809.1"/>
    <property type="molecule type" value="Genomic_DNA"/>
</dbReference>
<feature type="transmembrane region" description="Helical" evidence="7">
    <location>
        <begin position="189"/>
        <end position="210"/>
    </location>
</feature>
<sequence>MRSLRNPEKLLGVLPFAVLGLVWWLVTATGVVHRNVLAGPPEVWRATTDLASRGLLQDDIVTSLLRLVLAMAVSLVLGVGLGLLAGLNRPVSDFLLPLVSFFNSISGIAWIPLAIVWFGLGTVTVTFVLVNSIFFLIFFNTVLGVRSVPAVLENAVKTLGGGRRELVLQVYLPGALPFIMSGIRGGFGFGWRALIAAELTAATSGLGYLIYNASNYARGDQILAGIIVIGALWIVIDMAVLAPIERRTVQRWGTVRQV</sequence>
<comment type="similarity">
    <text evidence="7">Belongs to the binding-protein-dependent transport system permease family.</text>
</comment>
<reference evidence="9 10" key="1">
    <citation type="submission" date="2020-03" db="EMBL/GenBank/DDBJ databases">
        <title>WGS of actinomycetes isolated from Thailand.</title>
        <authorList>
            <person name="Thawai C."/>
        </authorList>
    </citation>
    <scope>NUCLEOTIDE SEQUENCE [LARGE SCALE GENOMIC DNA]</scope>
    <source>
        <strain evidence="9 10">PRB2-1</strain>
    </source>
</reference>
<evidence type="ECO:0000313" key="10">
    <source>
        <dbReference type="Proteomes" id="UP000734511"/>
    </source>
</evidence>
<proteinExistence type="inferred from homology"/>
<name>A0ABX0ZWY9_9ACTN</name>
<evidence type="ECO:0000256" key="2">
    <source>
        <dbReference type="ARBA" id="ARBA00022448"/>
    </source>
</evidence>
<evidence type="ECO:0000256" key="7">
    <source>
        <dbReference type="RuleBase" id="RU363032"/>
    </source>
</evidence>
<keyword evidence="4 7" id="KW-0812">Transmembrane</keyword>
<feature type="transmembrane region" description="Helical" evidence="7">
    <location>
        <begin position="124"/>
        <end position="145"/>
    </location>
</feature>
<dbReference type="Proteomes" id="UP000734511">
    <property type="component" value="Unassembled WGS sequence"/>
</dbReference>
<keyword evidence="2 7" id="KW-0813">Transport</keyword>
<dbReference type="PANTHER" id="PTHR30151">
    <property type="entry name" value="ALKANE SULFONATE ABC TRANSPORTER-RELATED, MEMBRANE SUBUNIT"/>
    <property type="match status" value="1"/>
</dbReference>
<dbReference type="SUPFAM" id="SSF161098">
    <property type="entry name" value="MetI-like"/>
    <property type="match status" value="1"/>
</dbReference>
<comment type="subcellular location">
    <subcellularLocation>
        <location evidence="1 7">Cell membrane</location>
        <topology evidence="1 7">Multi-pass membrane protein</topology>
    </subcellularLocation>
</comment>
<evidence type="ECO:0000256" key="1">
    <source>
        <dbReference type="ARBA" id="ARBA00004651"/>
    </source>
</evidence>
<protein>
    <submittedName>
        <fullName evidence="9">ABC transporter permease</fullName>
    </submittedName>
</protein>
<keyword evidence="6 7" id="KW-0472">Membrane</keyword>
<keyword evidence="3" id="KW-1003">Cell membrane</keyword>
<dbReference type="InterPro" id="IPR000515">
    <property type="entry name" value="MetI-like"/>
</dbReference>
<keyword evidence="10" id="KW-1185">Reference proteome</keyword>
<keyword evidence="5 7" id="KW-1133">Transmembrane helix</keyword>
<dbReference type="Gene3D" id="1.10.3720.10">
    <property type="entry name" value="MetI-like"/>
    <property type="match status" value="1"/>
</dbReference>
<evidence type="ECO:0000259" key="8">
    <source>
        <dbReference type="PROSITE" id="PS50928"/>
    </source>
</evidence>
<dbReference type="PROSITE" id="PS50928">
    <property type="entry name" value="ABC_TM1"/>
    <property type="match status" value="1"/>
</dbReference>
<evidence type="ECO:0000256" key="4">
    <source>
        <dbReference type="ARBA" id="ARBA00022692"/>
    </source>
</evidence>
<feature type="transmembrane region" description="Helical" evidence="7">
    <location>
        <begin position="94"/>
        <end position="118"/>
    </location>
</feature>
<dbReference type="Pfam" id="PF00528">
    <property type="entry name" value="BPD_transp_1"/>
    <property type="match status" value="1"/>
</dbReference>
<feature type="transmembrane region" description="Helical" evidence="7">
    <location>
        <begin position="222"/>
        <end position="244"/>
    </location>
</feature>
<comment type="caution">
    <text evidence="9">The sequence shown here is derived from an EMBL/GenBank/DDBJ whole genome shotgun (WGS) entry which is preliminary data.</text>
</comment>
<dbReference type="InterPro" id="IPR035906">
    <property type="entry name" value="MetI-like_sf"/>
</dbReference>
<feature type="transmembrane region" description="Helical" evidence="7">
    <location>
        <begin position="64"/>
        <end position="87"/>
    </location>
</feature>
<gene>
    <name evidence="9" type="ORF">HCN08_25885</name>
</gene>
<dbReference type="PANTHER" id="PTHR30151:SF0">
    <property type="entry name" value="ABC TRANSPORTER PERMEASE PROTEIN MJ0413-RELATED"/>
    <property type="match status" value="1"/>
</dbReference>
<accession>A0ABX0ZWY9</accession>
<evidence type="ECO:0000256" key="3">
    <source>
        <dbReference type="ARBA" id="ARBA00022475"/>
    </source>
</evidence>
<dbReference type="CDD" id="cd06261">
    <property type="entry name" value="TM_PBP2"/>
    <property type="match status" value="1"/>
</dbReference>
<feature type="transmembrane region" description="Helical" evidence="7">
    <location>
        <begin position="166"/>
        <end position="183"/>
    </location>
</feature>
<feature type="domain" description="ABC transmembrane type-1" evidence="8">
    <location>
        <begin position="60"/>
        <end position="240"/>
    </location>
</feature>
<organism evidence="9 10">
    <name type="scientific">Actinacidiphila epipremni</name>
    <dbReference type="NCBI Taxonomy" id="2053013"/>
    <lineage>
        <taxon>Bacteria</taxon>
        <taxon>Bacillati</taxon>
        <taxon>Actinomycetota</taxon>
        <taxon>Actinomycetes</taxon>
        <taxon>Kitasatosporales</taxon>
        <taxon>Streptomycetaceae</taxon>
        <taxon>Actinacidiphila</taxon>
    </lineage>
</organism>
<evidence type="ECO:0000256" key="6">
    <source>
        <dbReference type="ARBA" id="ARBA00023136"/>
    </source>
</evidence>
<dbReference type="RefSeq" id="WP_167985657.1">
    <property type="nucleotide sequence ID" value="NZ_JAATEJ010000024.1"/>
</dbReference>
<evidence type="ECO:0000256" key="5">
    <source>
        <dbReference type="ARBA" id="ARBA00022989"/>
    </source>
</evidence>